<dbReference type="GO" id="GO:0010494">
    <property type="term" value="C:cytoplasmic stress granule"/>
    <property type="evidence" value="ECO:0007669"/>
    <property type="project" value="UniProtKB-ARBA"/>
</dbReference>
<dbReference type="PANTHER" id="PTHR23253:SF9">
    <property type="entry name" value="EUKARYOTIC TRANSLATION INITIATION FACTOR 4 GAMMA 2"/>
    <property type="match status" value="1"/>
</dbReference>
<keyword evidence="5" id="KW-0597">Phosphoprotein</keyword>
<keyword evidence="3" id="KW-0963">Cytoplasm</keyword>
<dbReference type="GO" id="GO:0016281">
    <property type="term" value="C:eukaryotic translation initiation factor 4F complex"/>
    <property type="evidence" value="ECO:0007669"/>
    <property type="project" value="TreeGrafter"/>
</dbReference>
<dbReference type="InterPro" id="IPR016024">
    <property type="entry name" value="ARM-type_fold"/>
</dbReference>
<dbReference type="EMBL" id="KQ474073">
    <property type="protein sequence ID" value="KPV78060.1"/>
    <property type="molecule type" value="Genomic_DNA"/>
</dbReference>
<dbReference type="STRING" id="578459.A0A194SC84"/>
<evidence type="ECO:0000313" key="10">
    <source>
        <dbReference type="EMBL" id="KPV78060.1"/>
    </source>
</evidence>
<dbReference type="FunFam" id="1.25.40.180:FF:000020">
    <property type="entry name" value="Eukaryotic translation initiation factor subunit"/>
    <property type="match status" value="1"/>
</dbReference>
<dbReference type="AlphaFoldDB" id="A0A194SC84"/>
<keyword evidence="4" id="KW-0396">Initiation factor</keyword>
<evidence type="ECO:0000256" key="7">
    <source>
        <dbReference type="ARBA" id="ARBA00022917"/>
    </source>
</evidence>
<feature type="non-terminal residue" evidence="10">
    <location>
        <position position="364"/>
    </location>
</feature>
<dbReference type="GO" id="GO:0003743">
    <property type="term" value="F:translation initiation factor activity"/>
    <property type="evidence" value="ECO:0007669"/>
    <property type="project" value="UniProtKB-KW"/>
</dbReference>
<keyword evidence="7" id="KW-0648">Protein biosynthesis</keyword>
<proteinExistence type="inferred from homology"/>
<evidence type="ECO:0000256" key="3">
    <source>
        <dbReference type="ARBA" id="ARBA00022490"/>
    </source>
</evidence>
<evidence type="ECO:0000259" key="9">
    <source>
        <dbReference type="SMART" id="SM00543"/>
    </source>
</evidence>
<dbReference type="GeneID" id="28972481"/>
<dbReference type="PANTHER" id="PTHR23253">
    <property type="entry name" value="EUKARYOTIC TRANSLATION INITIATION FACTOR 4 GAMMA"/>
    <property type="match status" value="1"/>
</dbReference>
<feature type="domain" description="MIF4G" evidence="9">
    <location>
        <begin position="79"/>
        <end position="344"/>
    </location>
</feature>
<feature type="region of interest" description="Disordered" evidence="8">
    <location>
        <begin position="195"/>
        <end position="228"/>
    </location>
</feature>
<evidence type="ECO:0000256" key="1">
    <source>
        <dbReference type="ARBA" id="ARBA00004496"/>
    </source>
</evidence>
<dbReference type="SMART" id="SM00543">
    <property type="entry name" value="MIF4G"/>
    <property type="match status" value="1"/>
</dbReference>
<accession>A0A194SC84</accession>
<evidence type="ECO:0000256" key="6">
    <source>
        <dbReference type="ARBA" id="ARBA00022884"/>
    </source>
</evidence>
<evidence type="ECO:0000256" key="4">
    <source>
        <dbReference type="ARBA" id="ARBA00022540"/>
    </source>
</evidence>
<evidence type="ECO:0000256" key="2">
    <source>
        <dbReference type="ARBA" id="ARBA00005775"/>
    </source>
</evidence>
<feature type="compositionally biased region" description="Gly residues" evidence="8">
    <location>
        <begin position="1"/>
        <end position="11"/>
    </location>
</feature>
<dbReference type="Proteomes" id="UP000053890">
    <property type="component" value="Unassembled WGS sequence"/>
</dbReference>
<dbReference type="Pfam" id="PF02854">
    <property type="entry name" value="MIF4G"/>
    <property type="match status" value="1"/>
</dbReference>
<sequence length="364" mass="40473">MGGAFNQGQGGRIKSERGSKRRGGDRPPGERDESRKPGQHVTGDGFEGATLGPRSENGWTPSVIAGAPQADLSSPEMVQRKVKALLNKLTLERFDSISGQILEWANKSVDETDGRILRQVIALIFEKATDEATWSEMYARLCRMLMERVSTDVRDETVKTNDGTPVAGGALFRKYLLNRCQEDYENGWKNKEAASAAAKSKEADDKAKKDANDAAKKEAEESGKEPAQEAELLSDEYYAAQKAKRRGLGLVRFIGELYRLQMLTERIMHECIKKLLANTENPEEEDVESLCRLLTTVGKALDTPKARAHMDVYFSRMDMIANSPKISSRMRFMILDVVDLRSARWASKTEAAGPKTISEIHADV</sequence>
<comment type="subcellular location">
    <subcellularLocation>
        <location evidence="1">Cytoplasm</location>
    </subcellularLocation>
</comment>
<dbReference type="RefSeq" id="XP_018274109.1">
    <property type="nucleotide sequence ID" value="XM_018412032.1"/>
</dbReference>
<dbReference type="OrthoDB" id="514777at2759"/>
<dbReference type="Gene3D" id="1.25.40.180">
    <property type="match status" value="1"/>
</dbReference>
<evidence type="ECO:0000313" key="11">
    <source>
        <dbReference type="Proteomes" id="UP000053890"/>
    </source>
</evidence>
<evidence type="ECO:0000256" key="5">
    <source>
        <dbReference type="ARBA" id="ARBA00022553"/>
    </source>
</evidence>
<gene>
    <name evidence="10" type="ORF">RHOBADRAFT_11210</name>
</gene>
<reference evidence="10 11" key="1">
    <citation type="journal article" date="2015" name="Front. Microbiol.">
        <title>Genome sequence of the plant growth promoting endophytic yeast Rhodotorula graminis WP1.</title>
        <authorList>
            <person name="Firrincieli A."/>
            <person name="Otillar R."/>
            <person name="Salamov A."/>
            <person name="Schmutz J."/>
            <person name="Khan Z."/>
            <person name="Redman R.S."/>
            <person name="Fleck N.D."/>
            <person name="Lindquist E."/>
            <person name="Grigoriev I.V."/>
            <person name="Doty S.L."/>
        </authorList>
    </citation>
    <scope>NUCLEOTIDE SEQUENCE [LARGE SCALE GENOMIC DNA]</scope>
    <source>
        <strain evidence="10 11">WP1</strain>
    </source>
</reference>
<comment type="similarity">
    <text evidence="2">Belongs to the eukaryotic initiation factor 4G family.</text>
</comment>
<dbReference type="InterPro" id="IPR003890">
    <property type="entry name" value="MIF4G-like_typ-3"/>
</dbReference>
<dbReference type="GO" id="GO:0003729">
    <property type="term" value="F:mRNA binding"/>
    <property type="evidence" value="ECO:0007669"/>
    <property type="project" value="TreeGrafter"/>
</dbReference>
<feature type="compositionally biased region" description="Basic and acidic residues" evidence="8">
    <location>
        <begin position="13"/>
        <end position="36"/>
    </location>
</feature>
<name>A0A194SC84_RHOGW</name>
<dbReference type="SUPFAM" id="SSF48371">
    <property type="entry name" value="ARM repeat"/>
    <property type="match status" value="1"/>
</dbReference>
<feature type="region of interest" description="Disordered" evidence="8">
    <location>
        <begin position="1"/>
        <end position="71"/>
    </location>
</feature>
<protein>
    <recommendedName>
        <fullName evidence="9">MIF4G domain-containing protein</fullName>
    </recommendedName>
</protein>
<keyword evidence="11" id="KW-1185">Reference proteome</keyword>
<dbReference type="OMA" id="IMHTCIM"/>
<evidence type="ECO:0000256" key="8">
    <source>
        <dbReference type="SAM" id="MobiDB-lite"/>
    </source>
</evidence>
<keyword evidence="6" id="KW-0694">RNA-binding</keyword>
<feature type="compositionally biased region" description="Basic and acidic residues" evidence="8">
    <location>
        <begin position="199"/>
        <end position="227"/>
    </location>
</feature>
<organism evidence="10 11">
    <name type="scientific">Rhodotorula graminis (strain WP1)</name>
    <dbReference type="NCBI Taxonomy" id="578459"/>
    <lineage>
        <taxon>Eukaryota</taxon>
        <taxon>Fungi</taxon>
        <taxon>Dikarya</taxon>
        <taxon>Basidiomycota</taxon>
        <taxon>Pucciniomycotina</taxon>
        <taxon>Microbotryomycetes</taxon>
        <taxon>Sporidiobolales</taxon>
        <taxon>Sporidiobolaceae</taxon>
        <taxon>Rhodotorula</taxon>
    </lineage>
</organism>